<accession>A0A8H7J2V8</accession>
<gene>
    <name evidence="3" type="ORF">EKO04_007177</name>
</gene>
<reference evidence="3" key="2">
    <citation type="submission" date="2020-09" db="EMBL/GenBank/DDBJ databases">
        <title>Reference genome assembly for Australian Ascochyta lentis isolate Al4.</title>
        <authorList>
            <person name="Lee R.C."/>
            <person name="Farfan-Caceres L.M."/>
            <person name="Debler J.W."/>
            <person name="Williams A.H."/>
            <person name="Henares B.M."/>
        </authorList>
    </citation>
    <scope>NUCLEOTIDE SEQUENCE</scope>
    <source>
        <strain evidence="3">Al4</strain>
    </source>
</reference>
<organism evidence="3 4">
    <name type="scientific">Ascochyta lentis</name>
    <dbReference type="NCBI Taxonomy" id="205686"/>
    <lineage>
        <taxon>Eukaryota</taxon>
        <taxon>Fungi</taxon>
        <taxon>Dikarya</taxon>
        <taxon>Ascomycota</taxon>
        <taxon>Pezizomycotina</taxon>
        <taxon>Dothideomycetes</taxon>
        <taxon>Pleosporomycetidae</taxon>
        <taxon>Pleosporales</taxon>
        <taxon>Pleosporineae</taxon>
        <taxon>Didymellaceae</taxon>
        <taxon>Ascochyta</taxon>
    </lineage>
</organism>
<dbReference type="AlphaFoldDB" id="A0A8H7J2V8"/>
<evidence type="ECO:0000259" key="2">
    <source>
        <dbReference type="Pfam" id="PF20408"/>
    </source>
</evidence>
<comment type="caution">
    <text evidence="3">The sequence shown here is derived from an EMBL/GenBank/DDBJ whole genome shotgun (WGS) entry which is preliminary data.</text>
</comment>
<dbReference type="OrthoDB" id="6415022at2759"/>
<dbReference type="SUPFAM" id="SSF53474">
    <property type="entry name" value="alpha/beta-Hydrolases"/>
    <property type="match status" value="1"/>
</dbReference>
<proteinExistence type="predicted"/>
<reference evidence="3" key="1">
    <citation type="submission" date="2018-12" db="EMBL/GenBank/DDBJ databases">
        <authorList>
            <person name="Syme R.A."/>
            <person name="Farfan-Caceres L."/>
            <person name="Lichtenzveig J."/>
        </authorList>
    </citation>
    <scope>NUCLEOTIDE SEQUENCE</scope>
    <source>
        <strain evidence="3">Al4</strain>
    </source>
</reference>
<evidence type="ECO:0000313" key="4">
    <source>
        <dbReference type="Proteomes" id="UP000651452"/>
    </source>
</evidence>
<feature type="compositionally biased region" description="Acidic residues" evidence="1">
    <location>
        <begin position="73"/>
        <end position="82"/>
    </location>
</feature>
<keyword evidence="4" id="KW-1185">Reference proteome</keyword>
<feature type="domain" description="KANL3/Tex30 alpha/beta hydrolase-like" evidence="2">
    <location>
        <begin position="172"/>
        <end position="296"/>
    </location>
</feature>
<evidence type="ECO:0000256" key="1">
    <source>
        <dbReference type="SAM" id="MobiDB-lite"/>
    </source>
</evidence>
<feature type="region of interest" description="Disordered" evidence="1">
    <location>
        <begin position="1"/>
        <end position="95"/>
    </location>
</feature>
<dbReference type="InterPro" id="IPR026555">
    <property type="entry name" value="NSL3/Tex30"/>
</dbReference>
<dbReference type="Pfam" id="PF20408">
    <property type="entry name" value="Abhydrolase_11"/>
    <property type="match status" value="1"/>
</dbReference>
<protein>
    <recommendedName>
        <fullName evidence="2">KANL3/Tex30 alpha/beta hydrolase-like domain-containing protein</fullName>
    </recommendedName>
</protein>
<dbReference type="Gene3D" id="3.40.50.1820">
    <property type="entry name" value="alpha/beta hydrolase"/>
    <property type="match status" value="1"/>
</dbReference>
<dbReference type="InterPro" id="IPR029058">
    <property type="entry name" value="AB_hydrolase_fold"/>
</dbReference>
<sequence>MSPTEPTKRVTRSSTQLQAVKVRANTKAKHIPVQTKGTARIDKHGTKSTGKARRVAETAPSSKSNTEPKEDHSNDEENDGDDPNPGTSATTPKNVTIFTVNSELVKKPIICHEYTPSSTPNQTPLIFTHGAGGTLSAPAVVHFCTGFSSPSATPILAFQGSMNLGARVKGFHACRAHVRGLEGGADQPLVFGGRSMGARAAVMAATECLAAMEGAQRERGAKLLLVSYPLQGPKDVRDQILLDLPKSVDVLFVVGEKDAMCPLELLQGVRGKMKGRSKVVVVKGADHGMNLRSASWTKEVGESTGRVAALWLDGQMEVEGEVVYVGEEE</sequence>
<dbReference type="Proteomes" id="UP000651452">
    <property type="component" value="Unassembled WGS sequence"/>
</dbReference>
<dbReference type="PANTHER" id="PTHR13136:SF11">
    <property type="entry name" value="TESTIS-EXPRESSED PROTEIN 30"/>
    <property type="match status" value="1"/>
</dbReference>
<dbReference type="PANTHER" id="PTHR13136">
    <property type="entry name" value="TESTIS DEVELOPMENT PROTEIN PRTD"/>
    <property type="match status" value="1"/>
</dbReference>
<dbReference type="EMBL" id="RZGK01000012">
    <property type="protein sequence ID" value="KAF9695262.1"/>
    <property type="molecule type" value="Genomic_DNA"/>
</dbReference>
<evidence type="ECO:0000313" key="3">
    <source>
        <dbReference type="EMBL" id="KAF9695262.1"/>
    </source>
</evidence>
<dbReference type="InterPro" id="IPR046879">
    <property type="entry name" value="KANL3/Tex30_Abhydrolase"/>
</dbReference>
<name>A0A8H7J2V8_9PLEO</name>